<dbReference type="Proteomes" id="UP000054097">
    <property type="component" value="Unassembled WGS sequence"/>
</dbReference>
<dbReference type="InterPro" id="IPR036396">
    <property type="entry name" value="Cyt_P450_sf"/>
</dbReference>
<dbReference type="PANTHER" id="PTHR46300">
    <property type="entry name" value="P450, PUTATIVE (EUROFUNG)-RELATED-RELATED"/>
    <property type="match status" value="1"/>
</dbReference>
<dbReference type="GO" id="GO:0005506">
    <property type="term" value="F:iron ion binding"/>
    <property type="evidence" value="ECO:0007669"/>
    <property type="project" value="InterPro"/>
</dbReference>
<comment type="similarity">
    <text evidence="3 10">Belongs to the cytochrome P450 family.</text>
</comment>
<dbReference type="Gene3D" id="1.10.630.10">
    <property type="entry name" value="Cytochrome P450"/>
    <property type="match status" value="1"/>
</dbReference>
<evidence type="ECO:0000313" key="12">
    <source>
        <dbReference type="Proteomes" id="UP000054097"/>
    </source>
</evidence>
<dbReference type="Pfam" id="PF00067">
    <property type="entry name" value="p450"/>
    <property type="match status" value="1"/>
</dbReference>
<evidence type="ECO:0000256" key="6">
    <source>
        <dbReference type="ARBA" id="ARBA00023002"/>
    </source>
</evidence>
<dbReference type="GO" id="GO:0020037">
    <property type="term" value="F:heme binding"/>
    <property type="evidence" value="ECO:0007669"/>
    <property type="project" value="InterPro"/>
</dbReference>
<keyword evidence="8 10" id="KW-0503">Monooxygenase</keyword>
<dbReference type="OrthoDB" id="2789670at2759"/>
<dbReference type="AlphaFoldDB" id="A0A0C3BET6"/>
<dbReference type="InterPro" id="IPR001128">
    <property type="entry name" value="Cyt_P450"/>
</dbReference>
<keyword evidence="6 10" id="KW-0560">Oxidoreductase</keyword>
<dbReference type="SUPFAM" id="SSF48264">
    <property type="entry name" value="Cytochrome P450"/>
    <property type="match status" value="1"/>
</dbReference>
<evidence type="ECO:0000256" key="1">
    <source>
        <dbReference type="ARBA" id="ARBA00001971"/>
    </source>
</evidence>
<dbReference type="PANTHER" id="PTHR46300:SF7">
    <property type="entry name" value="P450, PUTATIVE (EUROFUNG)-RELATED"/>
    <property type="match status" value="1"/>
</dbReference>
<comment type="cofactor">
    <cofactor evidence="1 9">
        <name>heme</name>
        <dbReference type="ChEBI" id="CHEBI:30413"/>
    </cofactor>
</comment>
<feature type="binding site" description="axial binding residue" evidence="9">
    <location>
        <position position="433"/>
    </location>
    <ligand>
        <name>heme</name>
        <dbReference type="ChEBI" id="CHEBI:30413"/>
    </ligand>
    <ligandPart>
        <name>Fe</name>
        <dbReference type="ChEBI" id="CHEBI:18248"/>
    </ligandPart>
</feature>
<evidence type="ECO:0000256" key="8">
    <source>
        <dbReference type="ARBA" id="ARBA00023033"/>
    </source>
</evidence>
<evidence type="ECO:0008006" key="13">
    <source>
        <dbReference type="Google" id="ProtNLM"/>
    </source>
</evidence>
<reference evidence="11 12" key="1">
    <citation type="submission" date="2014-04" db="EMBL/GenBank/DDBJ databases">
        <authorList>
            <consortium name="DOE Joint Genome Institute"/>
            <person name="Kuo A."/>
            <person name="Zuccaro A."/>
            <person name="Kohler A."/>
            <person name="Nagy L.G."/>
            <person name="Floudas D."/>
            <person name="Copeland A."/>
            <person name="Barry K.W."/>
            <person name="Cichocki N."/>
            <person name="Veneault-Fourrey C."/>
            <person name="LaButti K."/>
            <person name="Lindquist E.A."/>
            <person name="Lipzen A."/>
            <person name="Lundell T."/>
            <person name="Morin E."/>
            <person name="Murat C."/>
            <person name="Sun H."/>
            <person name="Tunlid A."/>
            <person name="Henrissat B."/>
            <person name="Grigoriev I.V."/>
            <person name="Hibbett D.S."/>
            <person name="Martin F."/>
            <person name="Nordberg H.P."/>
            <person name="Cantor M.N."/>
            <person name="Hua S.X."/>
        </authorList>
    </citation>
    <scope>NUCLEOTIDE SEQUENCE [LARGE SCALE GENOMIC DNA]</scope>
    <source>
        <strain evidence="11 12">MAFF 305830</strain>
    </source>
</reference>
<evidence type="ECO:0000256" key="5">
    <source>
        <dbReference type="ARBA" id="ARBA00022723"/>
    </source>
</evidence>
<comment type="pathway">
    <text evidence="2">Secondary metabolite biosynthesis.</text>
</comment>
<dbReference type="STRING" id="933852.A0A0C3BET6"/>
<sequence>MDRNKAYLAAAAAGIPLLFVLWRSARKPSHPPLPPGPPRDPIIGSVRSFPPNRWYESFSEMQKKYGDLIYFDILGTKMLVINSLGVAKDLMETRGTIHSGRPNDVMNISVMGWGWNFVIAQLGQFHTDCRSILKKAMGQQEMEAHRELIKEEATNLIPELMHFEGDPWEIIQPRIGAVTIRLTYGDSVHQEYGKELAKLNEDTLHLVTSVSVQFWLVNFIPALHYLPDWLPLAFKKVGKEGTALQEKVHYWGWELTEKHHKQGIAGPSIALQYIEEGKNTDVARDALGMAYSAGVDNTASALESFISMMLLYPDVQKKAQAELDRVISPGELPEFRDRDALPYLDASWRESQRFNPSTPLGVPHTASQEDVYKGMYIPKGTILTTNIGYMCRDPTIWDEPDVFRPERWLPSHNPNAHLLPDISFVFGFGRRICPGMFLADEVAFTFAAAILQAYDIVPLVGDTLPKEYVYQDAVIRRPEGMRCRFLPRNPLPSRGEYY</sequence>
<protein>
    <recommendedName>
        <fullName evidence="13">Cytochrome P450</fullName>
    </recommendedName>
</protein>
<keyword evidence="4 9" id="KW-0349">Heme</keyword>
<evidence type="ECO:0000256" key="10">
    <source>
        <dbReference type="RuleBase" id="RU000461"/>
    </source>
</evidence>
<keyword evidence="5 9" id="KW-0479">Metal-binding</keyword>
<dbReference type="PROSITE" id="PS00086">
    <property type="entry name" value="CYTOCHROME_P450"/>
    <property type="match status" value="1"/>
</dbReference>
<evidence type="ECO:0000313" key="11">
    <source>
        <dbReference type="EMBL" id="KIM29961.1"/>
    </source>
</evidence>
<dbReference type="GO" id="GO:0004497">
    <property type="term" value="F:monooxygenase activity"/>
    <property type="evidence" value="ECO:0007669"/>
    <property type="project" value="UniProtKB-KW"/>
</dbReference>
<dbReference type="PRINTS" id="PR00463">
    <property type="entry name" value="EP450I"/>
</dbReference>
<dbReference type="HOGENOM" id="CLU_001570_2_3_1"/>
<dbReference type="InterPro" id="IPR050364">
    <property type="entry name" value="Cytochrome_P450_fung"/>
</dbReference>
<evidence type="ECO:0000256" key="9">
    <source>
        <dbReference type="PIRSR" id="PIRSR602401-1"/>
    </source>
</evidence>
<organism evidence="11 12">
    <name type="scientific">Serendipita vermifera MAFF 305830</name>
    <dbReference type="NCBI Taxonomy" id="933852"/>
    <lineage>
        <taxon>Eukaryota</taxon>
        <taxon>Fungi</taxon>
        <taxon>Dikarya</taxon>
        <taxon>Basidiomycota</taxon>
        <taxon>Agaricomycotina</taxon>
        <taxon>Agaricomycetes</taxon>
        <taxon>Sebacinales</taxon>
        <taxon>Serendipitaceae</taxon>
        <taxon>Serendipita</taxon>
    </lineage>
</organism>
<name>A0A0C3BET6_SERVB</name>
<evidence type="ECO:0000256" key="4">
    <source>
        <dbReference type="ARBA" id="ARBA00022617"/>
    </source>
</evidence>
<dbReference type="InterPro" id="IPR017972">
    <property type="entry name" value="Cyt_P450_CS"/>
</dbReference>
<reference evidence="12" key="2">
    <citation type="submission" date="2015-01" db="EMBL/GenBank/DDBJ databases">
        <title>Evolutionary Origins and Diversification of the Mycorrhizal Mutualists.</title>
        <authorList>
            <consortium name="DOE Joint Genome Institute"/>
            <consortium name="Mycorrhizal Genomics Consortium"/>
            <person name="Kohler A."/>
            <person name="Kuo A."/>
            <person name="Nagy L.G."/>
            <person name="Floudas D."/>
            <person name="Copeland A."/>
            <person name="Barry K.W."/>
            <person name="Cichocki N."/>
            <person name="Veneault-Fourrey C."/>
            <person name="LaButti K."/>
            <person name="Lindquist E.A."/>
            <person name="Lipzen A."/>
            <person name="Lundell T."/>
            <person name="Morin E."/>
            <person name="Murat C."/>
            <person name="Riley R."/>
            <person name="Ohm R."/>
            <person name="Sun H."/>
            <person name="Tunlid A."/>
            <person name="Henrissat B."/>
            <person name="Grigoriev I.V."/>
            <person name="Hibbett D.S."/>
            <person name="Martin F."/>
        </authorList>
    </citation>
    <scope>NUCLEOTIDE SEQUENCE [LARGE SCALE GENOMIC DNA]</scope>
    <source>
        <strain evidence="12">MAFF 305830</strain>
    </source>
</reference>
<dbReference type="GO" id="GO:0016705">
    <property type="term" value="F:oxidoreductase activity, acting on paired donors, with incorporation or reduction of molecular oxygen"/>
    <property type="evidence" value="ECO:0007669"/>
    <property type="project" value="InterPro"/>
</dbReference>
<evidence type="ECO:0000256" key="2">
    <source>
        <dbReference type="ARBA" id="ARBA00005179"/>
    </source>
</evidence>
<proteinExistence type="inferred from homology"/>
<evidence type="ECO:0000256" key="3">
    <source>
        <dbReference type="ARBA" id="ARBA00010617"/>
    </source>
</evidence>
<accession>A0A0C3BET6</accession>
<dbReference type="EMBL" id="KN824286">
    <property type="protein sequence ID" value="KIM29961.1"/>
    <property type="molecule type" value="Genomic_DNA"/>
</dbReference>
<keyword evidence="7 9" id="KW-0408">Iron</keyword>
<gene>
    <name evidence="11" type="ORF">M408DRAFT_99446</name>
</gene>
<evidence type="ECO:0000256" key="7">
    <source>
        <dbReference type="ARBA" id="ARBA00023004"/>
    </source>
</evidence>
<keyword evidence="12" id="KW-1185">Reference proteome</keyword>
<dbReference type="InterPro" id="IPR002401">
    <property type="entry name" value="Cyt_P450_E_grp-I"/>
</dbReference>